<organism evidence="3">
    <name type="scientific">Bradyrhizobium quebecense</name>
    <dbReference type="NCBI Taxonomy" id="2748629"/>
    <lineage>
        <taxon>Bacteria</taxon>
        <taxon>Pseudomonadati</taxon>
        <taxon>Pseudomonadota</taxon>
        <taxon>Alphaproteobacteria</taxon>
        <taxon>Hyphomicrobiales</taxon>
        <taxon>Nitrobacteraceae</taxon>
        <taxon>Bradyrhizobium</taxon>
    </lineage>
</organism>
<evidence type="ECO:0000256" key="1">
    <source>
        <dbReference type="SAM" id="MobiDB-lite"/>
    </source>
</evidence>
<reference evidence="3" key="1">
    <citation type="submission" date="2020-06" db="EMBL/GenBank/DDBJ databases">
        <title>Whole Genome Sequence of Bradyrhizobium sp. Strain 66S1MB.</title>
        <authorList>
            <person name="Bromfield E."/>
            <person name="Cloutier S."/>
        </authorList>
    </citation>
    <scope>NUCLEOTIDE SEQUENCE</scope>
    <source>
        <strain evidence="3">66S1MB</strain>
    </source>
</reference>
<accession>A0A973WTI0</accession>
<evidence type="ECO:0000313" key="4">
    <source>
        <dbReference type="Proteomes" id="UP000692816"/>
    </source>
</evidence>
<dbReference type="GO" id="GO:0003677">
    <property type="term" value="F:DNA binding"/>
    <property type="evidence" value="ECO:0007669"/>
    <property type="project" value="InterPro"/>
</dbReference>
<dbReference type="Pfam" id="PF13560">
    <property type="entry name" value="HTH_31"/>
    <property type="match status" value="1"/>
</dbReference>
<comment type="caution">
    <text evidence="3">The sequence shown here is derived from an EMBL/GenBank/DDBJ whole genome shotgun (WGS) entry which is preliminary data.</text>
</comment>
<reference evidence="2" key="2">
    <citation type="journal article" date="2021" name="Int. J. Syst. Evol. Microbiol.">
        <title>Bradyrhizobium septentrionale sp. nov. (sv. septentrionale) and Bradyrhizobium quebecense sp. nov. (sv. septentrionale) associated with legumes native to Canada possess rearranged symbiosis genes and numerous insertion sequences.</title>
        <authorList>
            <person name="Bromfield E.S.P."/>
            <person name="Cloutier S."/>
        </authorList>
    </citation>
    <scope>NUCLEOTIDE SEQUENCE</scope>
    <source>
        <strain evidence="2">12S5</strain>
    </source>
</reference>
<feature type="region of interest" description="Disordered" evidence="1">
    <location>
        <begin position="121"/>
        <end position="141"/>
    </location>
</feature>
<dbReference type="SUPFAM" id="SSF47413">
    <property type="entry name" value="lambda repressor-like DNA-binding domains"/>
    <property type="match status" value="1"/>
</dbReference>
<evidence type="ECO:0000313" key="2">
    <source>
        <dbReference type="EMBL" id="MBO1435441.1"/>
    </source>
</evidence>
<dbReference type="Proteomes" id="UP000692816">
    <property type="component" value="Unassembled WGS sequence"/>
</dbReference>
<evidence type="ECO:0000313" key="3">
    <source>
        <dbReference type="EMBL" id="NVL07848.1"/>
    </source>
</evidence>
<gene>
    <name evidence="3" type="ORF">HU230_19290</name>
    <name evidence="2" type="ORF">J4P68_39930</name>
</gene>
<keyword evidence="4" id="KW-1185">Reference proteome</keyword>
<dbReference type="RefSeq" id="WP_176531458.1">
    <property type="nucleotide sequence ID" value="NZ_CP088022.1"/>
</dbReference>
<sequence length="141" mass="15237">MSVYDLMRQRCGLSQTEAAEFQGVRLDTVKSWCSGRRPAPARAVDELRDLYRRILEAGASYAAQLERRGPHVGEDGSARYLVGEPRDDQDAIAQGWPNKAACLAALGVAIAALPVDAAPELVPHDKNTGIPRAGKAKVQSR</sequence>
<protein>
    <submittedName>
        <fullName evidence="3">Helix-turn-helix domain-containing protein</fullName>
    </submittedName>
</protein>
<dbReference type="EMBL" id="JAGEPA010000001">
    <property type="protein sequence ID" value="MBO1435441.1"/>
    <property type="molecule type" value="Genomic_DNA"/>
</dbReference>
<proteinExistence type="predicted"/>
<name>A0A973WTI0_9BRAD</name>
<dbReference type="EMBL" id="JABWSX010000001">
    <property type="protein sequence ID" value="NVL07848.1"/>
    <property type="molecule type" value="Genomic_DNA"/>
</dbReference>
<dbReference type="Gene3D" id="1.10.260.40">
    <property type="entry name" value="lambda repressor-like DNA-binding domains"/>
    <property type="match status" value="1"/>
</dbReference>
<dbReference type="AlphaFoldDB" id="A0A973WTI0"/>
<dbReference type="InterPro" id="IPR010982">
    <property type="entry name" value="Lambda_DNA-bd_dom_sf"/>
</dbReference>